<feature type="region of interest" description="Disordered" evidence="6">
    <location>
        <begin position="376"/>
        <end position="426"/>
    </location>
</feature>
<dbReference type="PANTHER" id="PTHR15284:SF0">
    <property type="entry name" value="GH23983P"/>
    <property type="match status" value="1"/>
</dbReference>
<gene>
    <name evidence="8" type="ORF">CVLEPA_LOCUS11026</name>
</gene>
<evidence type="ECO:0000313" key="8">
    <source>
        <dbReference type="EMBL" id="CAK8680780.1"/>
    </source>
</evidence>
<dbReference type="PANTHER" id="PTHR15284">
    <property type="entry name" value="NUCLEAR FACTOR INTERLEUKIN-3-REGULATED PROTEIN"/>
    <property type="match status" value="1"/>
</dbReference>
<evidence type="ECO:0000256" key="5">
    <source>
        <dbReference type="ARBA" id="ARBA00023242"/>
    </source>
</evidence>
<feature type="compositionally biased region" description="Basic residues" evidence="6">
    <location>
        <begin position="413"/>
        <end position="426"/>
    </location>
</feature>
<reference evidence="8 9" key="1">
    <citation type="submission" date="2024-02" db="EMBL/GenBank/DDBJ databases">
        <authorList>
            <person name="Daric V."/>
            <person name="Darras S."/>
        </authorList>
    </citation>
    <scope>NUCLEOTIDE SEQUENCE [LARGE SCALE GENOMIC DNA]</scope>
</reference>
<dbReference type="InterPro" id="IPR047229">
    <property type="entry name" value="NFIL3-like"/>
</dbReference>
<evidence type="ECO:0000259" key="7">
    <source>
        <dbReference type="PROSITE" id="PS50217"/>
    </source>
</evidence>
<dbReference type="InterPro" id="IPR004827">
    <property type="entry name" value="bZIP"/>
</dbReference>
<organism evidence="8 9">
    <name type="scientific">Clavelina lepadiformis</name>
    <name type="common">Light-bulb sea squirt</name>
    <name type="synonym">Ascidia lepadiformis</name>
    <dbReference type="NCBI Taxonomy" id="159417"/>
    <lineage>
        <taxon>Eukaryota</taxon>
        <taxon>Metazoa</taxon>
        <taxon>Chordata</taxon>
        <taxon>Tunicata</taxon>
        <taxon>Ascidiacea</taxon>
        <taxon>Aplousobranchia</taxon>
        <taxon>Clavelinidae</taxon>
        <taxon>Clavelina</taxon>
    </lineage>
</organism>
<keyword evidence="4" id="KW-0804">Transcription</keyword>
<evidence type="ECO:0000256" key="6">
    <source>
        <dbReference type="SAM" id="MobiDB-lite"/>
    </source>
</evidence>
<sequence>MTSELNGSHIVGLSSVKDAPNRRDSTTNCEDMSGVSDVENKLHPQSVEPCHNLAFNPIRYNPAIVGNQLTNSAPIHFAVPQSSTFPGFPRLPPPAKVDEGEVHLPLHSTRLMLPRSSTSSRRSRHFVPNEHKDEYYWQKRKKNNEAARKSREKRRTIDSVLEDKVLQLSQENKYLRNELYNMKVKYGEIDPTAEDFINNNKHPFSTSTSSPNHEMVDSEHAVNLQLVASQREPIKPVVVNNEVPISPITSFHSDICLRGKAAQAVAVVSPTLNTSHPPQQVNLLLGKLHGSCDDSAVSANVVFSRLATGTLVLSPVDLSIGSRSLKEAAPPVSTSSLSGSAEKKVEEEGDYPNEMKAFEAANTLATLCKGAEDLKRDAMKEKDASEESKEESGNGKPRFREINSLFNGDKSALPHKLRFKSSKSEQ</sequence>
<feature type="region of interest" description="Disordered" evidence="6">
    <location>
        <begin position="325"/>
        <end position="349"/>
    </location>
</feature>
<dbReference type="CDD" id="cd14694">
    <property type="entry name" value="bZIP_NFIL3"/>
    <property type="match status" value="1"/>
</dbReference>
<evidence type="ECO:0000313" key="9">
    <source>
        <dbReference type="Proteomes" id="UP001642483"/>
    </source>
</evidence>
<keyword evidence="9" id="KW-1185">Reference proteome</keyword>
<evidence type="ECO:0000256" key="3">
    <source>
        <dbReference type="ARBA" id="ARBA00023125"/>
    </source>
</evidence>
<evidence type="ECO:0000256" key="1">
    <source>
        <dbReference type="ARBA" id="ARBA00006079"/>
    </source>
</evidence>
<accession>A0ABP0FMA3</accession>
<feature type="region of interest" description="Disordered" evidence="6">
    <location>
        <begin position="1"/>
        <end position="34"/>
    </location>
</feature>
<name>A0ABP0FMA3_CLALP</name>
<dbReference type="PROSITE" id="PS00036">
    <property type="entry name" value="BZIP_BASIC"/>
    <property type="match status" value="1"/>
</dbReference>
<comment type="similarity">
    <text evidence="1">Belongs to the bZIP family. NFIL3 subfamily.</text>
</comment>
<dbReference type="SUPFAM" id="SSF57959">
    <property type="entry name" value="Leucine zipper domain"/>
    <property type="match status" value="1"/>
</dbReference>
<keyword evidence="5" id="KW-0539">Nucleus</keyword>
<comment type="caution">
    <text evidence="8">The sequence shown here is derived from an EMBL/GenBank/DDBJ whole genome shotgun (WGS) entry which is preliminary data.</text>
</comment>
<dbReference type="SMART" id="SM00338">
    <property type="entry name" value="BRLZ"/>
    <property type="match status" value="1"/>
</dbReference>
<dbReference type="PROSITE" id="PS50217">
    <property type="entry name" value="BZIP"/>
    <property type="match status" value="1"/>
</dbReference>
<dbReference type="Gene3D" id="1.20.5.170">
    <property type="match status" value="1"/>
</dbReference>
<proteinExistence type="inferred from homology"/>
<evidence type="ECO:0000256" key="2">
    <source>
        <dbReference type="ARBA" id="ARBA00023015"/>
    </source>
</evidence>
<protein>
    <recommendedName>
        <fullName evidence="7">BZIP domain-containing protein</fullName>
    </recommendedName>
</protein>
<dbReference type="Proteomes" id="UP001642483">
    <property type="component" value="Unassembled WGS sequence"/>
</dbReference>
<evidence type="ECO:0000256" key="4">
    <source>
        <dbReference type="ARBA" id="ARBA00023163"/>
    </source>
</evidence>
<keyword evidence="3" id="KW-0238">DNA-binding</keyword>
<dbReference type="InterPro" id="IPR047106">
    <property type="entry name" value="NFIL3-like_bZIP"/>
</dbReference>
<keyword evidence="2" id="KW-0805">Transcription regulation</keyword>
<feature type="domain" description="BZIP" evidence="7">
    <location>
        <begin position="133"/>
        <end position="183"/>
    </location>
</feature>
<feature type="compositionally biased region" description="Basic and acidic residues" evidence="6">
    <location>
        <begin position="376"/>
        <end position="401"/>
    </location>
</feature>
<dbReference type="InterPro" id="IPR046347">
    <property type="entry name" value="bZIP_sf"/>
</dbReference>
<dbReference type="EMBL" id="CAWYQH010000079">
    <property type="protein sequence ID" value="CAK8680780.1"/>
    <property type="molecule type" value="Genomic_DNA"/>
</dbReference>
<dbReference type="Pfam" id="PF07716">
    <property type="entry name" value="bZIP_2"/>
    <property type="match status" value="1"/>
</dbReference>